<dbReference type="SUPFAM" id="SSF50405">
    <property type="entry name" value="Actin-crosslinking proteins"/>
    <property type="match status" value="1"/>
</dbReference>
<dbReference type="RefSeq" id="WP_311705328.1">
    <property type="nucleotide sequence ID" value="NZ_JAVREL010000008.1"/>
</dbReference>
<dbReference type="Proteomes" id="UP001183246">
    <property type="component" value="Unassembled WGS sequence"/>
</dbReference>
<comment type="caution">
    <text evidence="2">The sequence shown here is derived from an EMBL/GenBank/DDBJ whole genome shotgun (WGS) entry which is preliminary data.</text>
</comment>
<reference evidence="3" key="1">
    <citation type="submission" date="2023-07" db="EMBL/GenBank/DDBJ databases">
        <title>30 novel species of actinomycetes from the DSMZ collection.</title>
        <authorList>
            <person name="Nouioui I."/>
        </authorList>
    </citation>
    <scope>NUCLEOTIDE SEQUENCE [LARGE SCALE GENOMIC DNA]</scope>
    <source>
        <strain evidence="3">DSM 44938</strain>
    </source>
</reference>
<evidence type="ECO:0000313" key="2">
    <source>
        <dbReference type="EMBL" id="MDT0344208.1"/>
    </source>
</evidence>
<dbReference type="EMBL" id="JAVREL010000008">
    <property type="protein sequence ID" value="MDT0344208.1"/>
    <property type="molecule type" value="Genomic_DNA"/>
</dbReference>
<dbReference type="CDD" id="cd00257">
    <property type="entry name" value="beta-trefoil_FSCN-like"/>
    <property type="match status" value="1"/>
</dbReference>
<keyword evidence="3" id="KW-1185">Reference proteome</keyword>
<sequence length="214" mass="23287">MRRTAAVLLSLCGLLSAMTLTTTAASASSSGAGESPAAAGWRVVDTELLNELLVEDGLAPLDESADEPQEVPYAIESVRNGLVVASEQRLAEPYTGLLRARSATWSGSWELFDIYWDDTRGTVSLRSNANGLYVAAERNYTGAASGVLRARSESIGGWERFVLWYDETTGRFSFESRAIGLFVATELNATGTLQNALRARSDWINGSWEEFNLY</sequence>
<feature type="chain" id="PRO_5045056470" evidence="1">
    <location>
        <begin position="25"/>
        <end position="214"/>
    </location>
</feature>
<protein>
    <submittedName>
        <fullName evidence="2">Uncharacterized protein</fullName>
    </submittedName>
</protein>
<feature type="signal peptide" evidence="1">
    <location>
        <begin position="1"/>
        <end position="24"/>
    </location>
</feature>
<organism evidence="2 3">
    <name type="scientific">Streptomyces litchfieldiae</name>
    <dbReference type="NCBI Taxonomy" id="3075543"/>
    <lineage>
        <taxon>Bacteria</taxon>
        <taxon>Bacillati</taxon>
        <taxon>Actinomycetota</taxon>
        <taxon>Actinomycetes</taxon>
        <taxon>Kitasatosporales</taxon>
        <taxon>Streptomycetaceae</taxon>
        <taxon>Streptomyces</taxon>
    </lineage>
</organism>
<evidence type="ECO:0000313" key="3">
    <source>
        <dbReference type="Proteomes" id="UP001183246"/>
    </source>
</evidence>
<keyword evidence="1" id="KW-0732">Signal</keyword>
<name>A0ABU2MRF5_9ACTN</name>
<dbReference type="Gene3D" id="2.80.10.50">
    <property type="match status" value="1"/>
</dbReference>
<accession>A0ABU2MRF5</accession>
<dbReference type="InterPro" id="IPR008999">
    <property type="entry name" value="Actin-crosslinking"/>
</dbReference>
<gene>
    <name evidence="2" type="ORF">RM590_16515</name>
</gene>
<proteinExistence type="predicted"/>
<evidence type="ECO:0000256" key="1">
    <source>
        <dbReference type="SAM" id="SignalP"/>
    </source>
</evidence>